<feature type="domain" description="Amine oxidase" evidence="3">
    <location>
        <begin position="78"/>
        <end position="480"/>
    </location>
</feature>
<dbReference type="Pfam" id="PF01593">
    <property type="entry name" value="Amino_oxidase"/>
    <property type="match status" value="1"/>
</dbReference>
<comment type="caution">
    <text evidence="4">The sequence shown here is derived from an EMBL/GenBank/DDBJ whole genome shotgun (WGS) entry which is preliminary data.</text>
</comment>
<evidence type="ECO:0000256" key="2">
    <source>
        <dbReference type="SAM" id="MobiDB-lite"/>
    </source>
</evidence>
<evidence type="ECO:0000313" key="4">
    <source>
        <dbReference type="EMBL" id="KAH0453845.1"/>
    </source>
</evidence>
<evidence type="ECO:0000256" key="1">
    <source>
        <dbReference type="ARBA" id="ARBA00022946"/>
    </source>
</evidence>
<dbReference type="PANTHER" id="PTHR42841">
    <property type="entry name" value="AMINE OXIDASE"/>
    <property type="match status" value="1"/>
</dbReference>
<dbReference type="InterPro" id="IPR036188">
    <property type="entry name" value="FAD/NAD-bd_sf"/>
</dbReference>
<proteinExistence type="predicted"/>
<accession>A0AAV7GDP7</accession>
<dbReference type="Proteomes" id="UP000775213">
    <property type="component" value="Unassembled WGS sequence"/>
</dbReference>
<dbReference type="InterPro" id="IPR002937">
    <property type="entry name" value="Amino_oxidase"/>
</dbReference>
<feature type="compositionally biased region" description="Low complexity" evidence="2">
    <location>
        <begin position="58"/>
        <end position="67"/>
    </location>
</feature>
<organism evidence="4 5">
    <name type="scientific">Dendrobium chrysotoxum</name>
    <name type="common">Orchid</name>
    <dbReference type="NCBI Taxonomy" id="161865"/>
    <lineage>
        <taxon>Eukaryota</taxon>
        <taxon>Viridiplantae</taxon>
        <taxon>Streptophyta</taxon>
        <taxon>Embryophyta</taxon>
        <taxon>Tracheophyta</taxon>
        <taxon>Spermatophyta</taxon>
        <taxon>Magnoliopsida</taxon>
        <taxon>Liliopsida</taxon>
        <taxon>Asparagales</taxon>
        <taxon>Orchidaceae</taxon>
        <taxon>Epidendroideae</taxon>
        <taxon>Malaxideae</taxon>
        <taxon>Dendrobiinae</taxon>
        <taxon>Dendrobium</taxon>
    </lineage>
</organism>
<dbReference type="AlphaFoldDB" id="A0AAV7GDP7"/>
<name>A0AAV7GDP7_DENCH</name>
<dbReference type="GO" id="GO:0016491">
    <property type="term" value="F:oxidoreductase activity"/>
    <property type="evidence" value="ECO:0007669"/>
    <property type="project" value="InterPro"/>
</dbReference>
<feature type="region of interest" description="Disordered" evidence="2">
    <location>
        <begin position="45"/>
        <end position="67"/>
    </location>
</feature>
<reference evidence="4 5" key="1">
    <citation type="journal article" date="2021" name="Hortic Res">
        <title>Chromosome-scale assembly of the Dendrobium chrysotoxum genome enhances the understanding of orchid evolution.</title>
        <authorList>
            <person name="Zhang Y."/>
            <person name="Zhang G.Q."/>
            <person name="Zhang D."/>
            <person name="Liu X.D."/>
            <person name="Xu X.Y."/>
            <person name="Sun W.H."/>
            <person name="Yu X."/>
            <person name="Zhu X."/>
            <person name="Wang Z.W."/>
            <person name="Zhao X."/>
            <person name="Zhong W.Y."/>
            <person name="Chen H."/>
            <person name="Yin W.L."/>
            <person name="Huang T."/>
            <person name="Niu S.C."/>
            <person name="Liu Z.J."/>
        </authorList>
    </citation>
    <scope>NUCLEOTIDE SEQUENCE [LARGE SCALE GENOMIC DNA]</scope>
    <source>
        <strain evidence="4">Lindl</strain>
    </source>
</reference>
<evidence type="ECO:0000259" key="3">
    <source>
        <dbReference type="Pfam" id="PF01593"/>
    </source>
</evidence>
<dbReference type="Gene3D" id="3.50.50.60">
    <property type="entry name" value="FAD/NAD(P)-binding domain"/>
    <property type="match status" value="1"/>
</dbReference>
<dbReference type="SUPFAM" id="SSF51905">
    <property type="entry name" value="FAD/NAD(P)-binding domain"/>
    <property type="match status" value="1"/>
</dbReference>
<gene>
    <name evidence="4" type="ORF">IEQ34_018169</name>
</gene>
<keyword evidence="1" id="KW-0809">Transit peptide</keyword>
<sequence>MDKAINKKLRNKIFYSNLQWPRFLLNKAFMAHLLLPQIPASSLPASTPARRTPLPTRLSANPQSSASPSSILIIGGGLAGLAAATHLHAAKLPFLLLESSDGLGGRVRTDSVEGFLLDRGFQILLTAYPEARRLLHFPSLDLRPFYPGALVFHSGRLHRVADPFRRPIDSLLSLPNPIGSVLDKLIVGIHRLRAPTSSPETTISHRLRALGLSPSIIDRFFRPFLAGIFFDPDLSTSSRLFDFIFQCLAAGDNALPALGIGAIPTQLASNLPSSSIRLQSKVLSIVPGNPPDVNLAGGETLAANLGVIVAVDQPEALRLLPQIKTASRRPARRTVCIYFVADRIPVREPVLILNGSGEGIVNNMCFPTNVSASYGPAGGSALVSVSVVGDGGGAGRSDEELAAEVVRELGGWFGPEEVSSWKLLRAYRIGFAQPDQSPPTELTDKDPRVGDGVYICGDHWSSATFDGALVSGRRAAEALIRDIQV</sequence>
<dbReference type="EMBL" id="JAGFBR010000016">
    <property type="protein sequence ID" value="KAH0453845.1"/>
    <property type="molecule type" value="Genomic_DNA"/>
</dbReference>
<protein>
    <recommendedName>
        <fullName evidence="3">Amine oxidase domain-containing protein</fullName>
    </recommendedName>
</protein>
<keyword evidence="5" id="KW-1185">Reference proteome</keyword>
<evidence type="ECO:0000313" key="5">
    <source>
        <dbReference type="Proteomes" id="UP000775213"/>
    </source>
</evidence>